<dbReference type="Gene3D" id="3.40.50.300">
    <property type="entry name" value="P-loop containing nucleotide triphosphate hydrolases"/>
    <property type="match status" value="1"/>
</dbReference>
<organism evidence="1">
    <name type="scientific">Paraconexibacter sp. AEG42_29</name>
    <dbReference type="NCBI Taxonomy" id="2997339"/>
    <lineage>
        <taxon>Bacteria</taxon>
        <taxon>Bacillati</taxon>
        <taxon>Actinomycetota</taxon>
        <taxon>Thermoleophilia</taxon>
        <taxon>Solirubrobacterales</taxon>
        <taxon>Paraconexibacteraceae</taxon>
        <taxon>Paraconexibacter</taxon>
    </lineage>
</organism>
<proteinExistence type="predicted"/>
<evidence type="ECO:0000313" key="1">
    <source>
        <dbReference type="EMBL" id="XAY03356.1"/>
    </source>
</evidence>
<sequence>MRIATVWQNLDQITARYGHRGAEILGNSLTTLVLGPIHDPGTREHLVALLDAERVDEITYDVDSLGGRRARSSAHRDRDKVTAQTLQQLALGEGLLIASRELPARGRVLPYWQRRDLKALIEHGKSA</sequence>
<dbReference type="InterPro" id="IPR027417">
    <property type="entry name" value="P-loop_NTPase"/>
</dbReference>
<dbReference type="AlphaFoldDB" id="A0AAU7ANV8"/>
<dbReference type="KEGG" id="parq:DSM112329_00170"/>
<gene>
    <name evidence="1" type="ORF">DSM112329_00170</name>
</gene>
<name>A0AAU7ANV8_9ACTN</name>
<dbReference type="GO" id="GO:0016020">
    <property type="term" value="C:membrane"/>
    <property type="evidence" value="ECO:0007669"/>
    <property type="project" value="InterPro"/>
</dbReference>
<dbReference type="Pfam" id="PF02534">
    <property type="entry name" value="T4SS-DNA_transf"/>
    <property type="match status" value="1"/>
</dbReference>
<protein>
    <submittedName>
        <fullName evidence="1">Uncharacterized protein</fullName>
    </submittedName>
</protein>
<dbReference type="EMBL" id="CP114014">
    <property type="protein sequence ID" value="XAY03356.1"/>
    <property type="molecule type" value="Genomic_DNA"/>
</dbReference>
<reference evidence="1" key="1">
    <citation type="submission" date="2022-12" db="EMBL/GenBank/DDBJ databases">
        <title>Paraconexibacter alkalitolerans sp. nov. and Baekduia alba sp. nov., isolated from soil and emended description of the genera Paraconexibacter (Chun et al., 2020) and Baekduia (An et al., 2020).</title>
        <authorList>
            <person name="Vieira S."/>
            <person name="Huber K.J."/>
            <person name="Geppert A."/>
            <person name="Wolf J."/>
            <person name="Neumann-Schaal M."/>
            <person name="Muesken M."/>
            <person name="Overmann J."/>
        </authorList>
    </citation>
    <scope>NUCLEOTIDE SEQUENCE</scope>
    <source>
        <strain evidence="1">AEG42_29</strain>
    </source>
</reference>
<dbReference type="InterPro" id="IPR003688">
    <property type="entry name" value="TraG/VirD4"/>
</dbReference>
<accession>A0AAU7ANV8</accession>